<feature type="domain" description="DRBM" evidence="13">
    <location>
        <begin position="166"/>
        <end position="233"/>
    </location>
</feature>
<dbReference type="GO" id="GO:0019843">
    <property type="term" value="F:rRNA binding"/>
    <property type="evidence" value="ECO:0007669"/>
    <property type="project" value="UniProtKB-KW"/>
</dbReference>
<feature type="active site" evidence="12">
    <location>
        <position position="57"/>
    </location>
</feature>
<dbReference type="InterPro" id="IPR036389">
    <property type="entry name" value="RNase_III_sf"/>
</dbReference>
<feature type="binding site" evidence="12">
    <location>
        <position position="53"/>
    </location>
    <ligand>
        <name>Mg(2+)</name>
        <dbReference type="ChEBI" id="CHEBI:18420"/>
    </ligand>
</feature>
<dbReference type="Gene3D" id="3.30.160.20">
    <property type="match status" value="1"/>
</dbReference>
<keyword evidence="8 12" id="KW-0255">Endonuclease</keyword>
<dbReference type="GO" id="GO:0006397">
    <property type="term" value="P:mRNA processing"/>
    <property type="evidence" value="ECO:0007669"/>
    <property type="project" value="UniProtKB-UniRule"/>
</dbReference>
<dbReference type="PROSITE" id="PS50142">
    <property type="entry name" value="RNASE_3_2"/>
    <property type="match status" value="1"/>
</dbReference>
<organism evidence="15 16">
    <name type="scientific">Xylocopilactobacillus apicola</name>
    <dbReference type="NCBI Taxonomy" id="2932184"/>
    <lineage>
        <taxon>Bacteria</taxon>
        <taxon>Bacillati</taxon>
        <taxon>Bacillota</taxon>
        <taxon>Bacilli</taxon>
        <taxon>Lactobacillales</taxon>
        <taxon>Lactobacillaceae</taxon>
        <taxon>Xylocopilactobacillus</taxon>
    </lineage>
</organism>
<dbReference type="InterPro" id="IPR000999">
    <property type="entry name" value="RNase_III_dom"/>
</dbReference>
<evidence type="ECO:0000256" key="2">
    <source>
        <dbReference type="ARBA" id="ARBA00010183"/>
    </source>
</evidence>
<dbReference type="GO" id="GO:0010468">
    <property type="term" value="P:regulation of gene expression"/>
    <property type="evidence" value="ECO:0007669"/>
    <property type="project" value="TreeGrafter"/>
</dbReference>
<evidence type="ECO:0000259" key="13">
    <source>
        <dbReference type="PROSITE" id="PS50137"/>
    </source>
</evidence>
<evidence type="ECO:0000256" key="3">
    <source>
        <dbReference type="ARBA" id="ARBA00022552"/>
    </source>
</evidence>
<dbReference type="PANTHER" id="PTHR11207">
    <property type="entry name" value="RIBONUCLEASE III"/>
    <property type="match status" value="1"/>
</dbReference>
<dbReference type="Pfam" id="PF00035">
    <property type="entry name" value="dsrm"/>
    <property type="match status" value="1"/>
</dbReference>
<evidence type="ECO:0000256" key="11">
    <source>
        <dbReference type="ARBA" id="ARBA00022884"/>
    </source>
</evidence>
<dbReference type="InterPro" id="IPR014720">
    <property type="entry name" value="dsRBD_dom"/>
</dbReference>
<comment type="catalytic activity">
    <reaction evidence="1 12">
        <text>Endonucleolytic cleavage to 5'-phosphomonoester.</text>
        <dbReference type="EC" id="3.1.26.3"/>
    </reaction>
</comment>
<keyword evidence="12" id="KW-0963">Cytoplasm</keyword>
<dbReference type="EMBL" id="AP026802">
    <property type="protein sequence ID" value="BDR58173.1"/>
    <property type="molecule type" value="Genomic_DNA"/>
</dbReference>
<dbReference type="AlphaFoldDB" id="A0AAU9DW42"/>
<comment type="cofactor">
    <cofactor evidence="12">
        <name>Mg(2+)</name>
        <dbReference type="ChEBI" id="CHEBI:18420"/>
    </cofactor>
</comment>
<dbReference type="GO" id="GO:0005737">
    <property type="term" value="C:cytoplasm"/>
    <property type="evidence" value="ECO:0007669"/>
    <property type="project" value="UniProtKB-SubCell"/>
</dbReference>
<dbReference type="FunFam" id="1.10.1520.10:FF:000001">
    <property type="entry name" value="Ribonuclease 3"/>
    <property type="match status" value="1"/>
</dbReference>
<keyword evidence="6 12" id="KW-0479">Metal-binding</keyword>
<comment type="similarity">
    <text evidence="2">Belongs to the ribonuclease III family.</text>
</comment>
<dbReference type="KEGG" id="xap:XA3_06140"/>
<dbReference type="Proteomes" id="UP001321861">
    <property type="component" value="Chromosome"/>
</dbReference>
<reference evidence="15 16" key="1">
    <citation type="journal article" date="2023" name="Microbiol. Spectr.">
        <title>Symbiosis of Carpenter Bees with Uncharacterized Lactic Acid Bacteria Showing NAD Auxotrophy.</title>
        <authorList>
            <person name="Kawasaki S."/>
            <person name="Ozawa K."/>
            <person name="Mori T."/>
            <person name="Yamamoto A."/>
            <person name="Ito M."/>
            <person name="Ohkuma M."/>
            <person name="Sakamoto M."/>
            <person name="Matsutani M."/>
        </authorList>
    </citation>
    <scope>NUCLEOTIDE SEQUENCE [LARGE SCALE GENOMIC DNA]</scope>
    <source>
        <strain evidence="15 16">XA3</strain>
    </source>
</reference>
<keyword evidence="12" id="KW-0819">tRNA processing</keyword>
<proteinExistence type="inferred from homology"/>
<evidence type="ECO:0000256" key="6">
    <source>
        <dbReference type="ARBA" id="ARBA00022723"/>
    </source>
</evidence>
<comment type="subunit">
    <text evidence="12">Homodimer.</text>
</comment>
<dbReference type="PROSITE" id="PS00517">
    <property type="entry name" value="RNASE_3_1"/>
    <property type="match status" value="1"/>
</dbReference>
<keyword evidence="3 12" id="KW-0698">rRNA processing</keyword>
<evidence type="ECO:0000259" key="14">
    <source>
        <dbReference type="PROSITE" id="PS50142"/>
    </source>
</evidence>
<dbReference type="SUPFAM" id="SSF69065">
    <property type="entry name" value="RNase III domain-like"/>
    <property type="match status" value="1"/>
</dbReference>
<dbReference type="RefSeq" id="WP_317636090.1">
    <property type="nucleotide sequence ID" value="NZ_AP026802.1"/>
</dbReference>
<evidence type="ECO:0000256" key="5">
    <source>
        <dbReference type="ARBA" id="ARBA00022722"/>
    </source>
</evidence>
<evidence type="ECO:0000256" key="4">
    <source>
        <dbReference type="ARBA" id="ARBA00022664"/>
    </source>
</evidence>
<sequence length="237" mass="26975">MNTNKERINNLQKKLADRFGIEVKYNLLVQSMSHTSYVNEINEDRSLSYEKLEFLGDAVLQFVITEYIYRNYPDLDEGELTRFRANIVQSASLSQFSLELGLDHAVLLGQGELKNSGNRRRALMEDIFESLLGAIYLSSGLQAVTKFLNESVIKDIKSGNLKMNVDYKTTLQELLQEAGSVKIEYIPREHLDQKDDWTTDLYVNDQLLGSGVGHNRKSAEQQAAQVALEKLQAKQDH</sequence>
<dbReference type="HAMAP" id="MF_00104">
    <property type="entry name" value="RNase_III"/>
    <property type="match status" value="1"/>
</dbReference>
<dbReference type="GO" id="GO:0003725">
    <property type="term" value="F:double-stranded RNA binding"/>
    <property type="evidence" value="ECO:0007669"/>
    <property type="project" value="TreeGrafter"/>
</dbReference>
<keyword evidence="16" id="KW-1185">Reference proteome</keyword>
<comment type="subcellular location">
    <subcellularLocation>
        <location evidence="12">Cytoplasm</location>
    </subcellularLocation>
</comment>
<dbReference type="PANTHER" id="PTHR11207:SF0">
    <property type="entry name" value="RIBONUCLEASE 3"/>
    <property type="match status" value="1"/>
</dbReference>
<dbReference type="SUPFAM" id="SSF54768">
    <property type="entry name" value="dsRNA-binding domain-like"/>
    <property type="match status" value="1"/>
</dbReference>
<comment type="function">
    <text evidence="12">Digests double-stranded RNA. Involved in the processing of primary rRNA transcript to yield the immediate precursors to the large and small rRNAs (23S and 16S). Processes some mRNAs, and tRNAs when they are encoded in the rRNA operon. Processes pre-crRNA and tracrRNA of type II CRISPR loci if present in the organism.</text>
</comment>
<keyword evidence="7 12" id="KW-0699">rRNA-binding</keyword>
<evidence type="ECO:0000256" key="9">
    <source>
        <dbReference type="ARBA" id="ARBA00022801"/>
    </source>
</evidence>
<protein>
    <recommendedName>
        <fullName evidence="12">Ribonuclease 3</fullName>
        <ecNumber evidence="12">3.1.26.3</ecNumber>
    </recommendedName>
    <alternativeName>
        <fullName evidence="12">Ribonuclease III</fullName>
        <shortName evidence="12">RNase III</shortName>
    </alternativeName>
</protein>
<evidence type="ECO:0000256" key="10">
    <source>
        <dbReference type="ARBA" id="ARBA00022842"/>
    </source>
</evidence>
<accession>A0AAU9DW42</accession>
<evidence type="ECO:0000256" key="1">
    <source>
        <dbReference type="ARBA" id="ARBA00000109"/>
    </source>
</evidence>
<dbReference type="GO" id="GO:0006364">
    <property type="term" value="P:rRNA processing"/>
    <property type="evidence" value="ECO:0007669"/>
    <property type="project" value="UniProtKB-UniRule"/>
</dbReference>
<name>A0AAU9DW42_9LACO</name>
<evidence type="ECO:0000256" key="8">
    <source>
        <dbReference type="ARBA" id="ARBA00022759"/>
    </source>
</evidence>
<keyword evidence="11 12" id="KW-0694">RNA-binding</keyword>
<keyword evidence="5 12" id="KW-0540">Nuclease</keyword>
<feature type="binding site" evidence="12">
    <location>
        <position position="129"/>
    </location>
    <ligand>
        <name>Mg(2+)</name>
        <dbReference type="ChEBI" id="CHEBI:18420"/>
    </ligand>
</feature>
<dbReference type="EC" id="3.1.26.3" evidence="12"/>
<dbReference type="InterPro" id="IPR011907">
    <property type="entry name" value="RNase_III"/>
</dbReference>
<evidence type="ECO:0000313" key="15">
    <source>
        <dbReference type="EMBL" id="BDR58173.1"/>
    </source>
</evidence>
<feature type="binding site" evidence="12">
    <location>
        <position position="126"/>
    </location>
    <ligand>
        <name>Mg(2+)</name>
        <dbReference type="ChEBI" id="CHEBI:18420"/>
    </ligand>
</feature>
<gene>
    <name evidence="12 15" type="primary">rnc</name>
    <name evidence="15" type="ORF">XA3_06140</name>
</gene>
<dbReference type="Gene3D" id="1.10.1520.10">
    <property type="entry name" value="Ribonuclease III domain"/>
    <property type="match status" value="1"/>
</dbReference>
<keyword evidence="4 12" id="KW-0507">mRNA processing</keyword>
<dbReference type="CDD" id="cd10845">
    <property type="entry name" value="DSRM_RNAse_III_family"/>
    <property type="match status" value="1"/>
</dbReference>
<keyword evidence="10 12" id="KW-0460">Magnesium</keyword>
<dbReference type="NCBIfam" id="TIGR02191">
    <property type="entry name" value="RNaseIII"/>
    <property type="match status" value="1"/>
</dbReference>
<dbReference type="SMART" id="SM00358">
    <property type="entry name" value="DSRM"/>
    <property type="match status" value="1"/>
</dbReference>
<evidence type="ECO:0000313" key="16">
    <source>
        <dbReference type="Proteomes" id="UP001321861"/>
    </source>
</evidence>
<evidence type="ECO:0000256" key="12">
    <source>
        <dbReference type="HAMAP-Rule" id="MF_00104"/>
    </source>
</evidence>
<keyword evidence="9 12" id="KW-0378">Hydrolase</keyword>
<dbReference type="GO" id="GO:0004525">
    <property type="term" value="F:ribonuclease III activity"/>
    <property type="evidence" value="ECO:0007669"/>
    <property type="project" value="UniProtKB-UniRule"/>
</dbReference>
<dbReference type="CDD" id="cd00593">
    <property type="entry name" value="RIBOc"/>
    <property type="match status" value="1"/>
</dbReference>
<evidence type="ECO:0000256" key="7">
    <source>
        <dbReference type="ARBA" id="ARBA00022730"/>
    </source>
</evidence>
<dbReference type="Pfam" id="PF14622">
    <property type="entry name" value="Ribonucleas_3_3"/>
    <property type="match status" value="1"/>
</dbReference>
<dbReference type="PROSITE" id="PS50137">
    <property type="entry name" value="DS_RBD"/>
    <property type="match status" value="1"/>
</dbReference>
<dbReference type="GO" id="GO:0046872">
    <property type="term" value="F:metal ion binding"/>
    <property type="evidence" value="ECO:0007669"/>
    <property type="project" value="UniProtKB-KW"/>
</dbReference>
<feature type="active site" evidence="12">
    <location>
        <position position="129"/>
    </location>
</feature>
<dbReference type="GO" id="GO:0008033">
    <property type="term" value="P:tRNA processing"/>
    <property type="evidence" value="ECO:0007669"/>
    <property type="project" value="UniProtKB-KW"/>
</dbReference>
<feature type="domain" description="RNase III" evidence="14">
    <location>
        <begin position="8"/>
        <end position="140"/>
    </location>
</feature>
<dbReference type="SMART" id="SM00535">
    <property type="entry name" value="RIBOc"/>
    <property type="match status" value="1"/>
</dbReference>